<dbReference type="InParanoid" id="H0VZ83"/>
<dbReference type="EMBL" id="AAKN02030234">
    <property type="status" value="NOT_ANNOTATED_CDS"/>
    <property type="molecule type" value="Genomic_DNA"/>
</dbReference>
<evidence type="ECO:0000313" key="11">
    <source>
        <dbReference type="Ensembl" id="ENSCPOP00000016015.1"/>
    </source>
</evidence>
<dbReference type="GO" id="GO:0005615">
    <property type="term" value="C:extracellular space"/>
    <property type="evidence" value="ECO:0007669"/>
    <property type="project" value="TreeGrafter"/>
</dbReference>
<dbReference type="InterPro" id="IPR003087">
    <property type="entry name" value="LCN2/LCN12"/>
</dbReference>
<evidence type="ECO:0000313" key="12">
    <source>
        <dbReference type="Proteomes" id="UP000005447"/>
    </source>
</evidence>
<feature type="chain" id="PRO_5003542698" description="Lipocalin/cytosolic fatty-acid binding domain-containing protein" evidence="9">
    <location>
        <begin position="21"/>
        <end position="187"/>
    </location>
</feature>
<evidence type="ECO:0000256" key="5">
    <source>
        <dbReference type="ARBA" id="ARBA00022729"/>
    </source>
</evidence>
<dbReference type="VEuPathDB" id="HostDB:ENSCPOG00000024859"/>
<reference evidence="11" key="3">
    <citation type="submission" date="2025-09" db="UniProtKB">
        <authorList>
            <consortium name="Ensembl"/>
        </authorList>
    </citation>
    <scope>IDENTIFICATION</scope>
    <source>
        <strain evidence="11">2N</strain>
    </source>
</reference>
<protein>
    <recommendedName>
        <fullName evidence="10">Lipocalin/cytosolic fatty-acid binding domain-containing protein</fullName>
    </recommendedName>
</protein>
<dbReference type="PRINTS" id="PR00179">
    <property type="entry name" value="LIPOCALIN"/>
</dbReference>
<dbReference type="FunCoup" id="H0VZ83">
    <property type="interactions" value="135"/>
</dbReference>
<dbReference type="GO" id="GO:0036094">
    <property type="term" value="F:small molecule binding"/>
    <property type="evidence" value="ECO:0007669"/>
    <property type="project" value="InterPro"/>
</dbReference>
<feature type="signal peptide" evidence="9">
    <location>
        <begin position="1"/>
        <end position="20"/>
    </location>
</feature>
<dbReference type="RefSeq" id="XP_005004061.1">
    <property type="nucleotide sequence ID" value="XM_005004004.4"/>
</dbReference>
<comment type="subcellular location">
    <subcellularLocation>
        <location evidence="1">Secreted</location>
    </subcellularLocation>
</comment>
<keyword evidence="12" id="KW-1185">Reference proteome</keyword>
<proteinExistence type="inferred from homology"/>
<accession>H0VZ83</accession>
<feature type="domain" description="Lipocalin/cytosolic fatty-acid binding" evidence="10">
    <location>
        <begin position="40"/>
        <end position="179"/>
    </location>
</feature>
<evidence type="ECO:0000256" key="9">
    <source>
        <dbReference type="SAM" id="SignalP"/>
    </source>
</evidence>
<dbReference type="Pfam" id="PF00061">
    <property type="entry name" value="Lipocalin"/>
    <property type="match status" value="1"/>
</dbReference>
<dbReference type="Proteomes" id="UP000005447">
    <property type="component" value="Unassembled WGS sequence"/>
</dbReference>
<dbReference type="OMA" id="IDKCIDD"/>
<dbReference type="RefSeq" id="XP_005004060.1">
    <property type="nucleotide sequence ID" value="XM_005004003.4"/>
</dbReference>
<dbReference type="Ensembl" id="ENSCPOT00000023943.2">
    <property type="protein sequence ID" value="ENSCPOP00000016015.1"/>
    <property type="gene ID" value="ENSCPOG00000024859.2"/>
</dbReference>
<keyword evidence="3" id="KW-0813">Transport</keyword>
<dbReference type="eggNOG" id="ENOG502T7VZ">
    <property type="taxonomic scope" value="Eukaryota"/>
</dbReference>
<dbReference type="Bgee" id="ENSCPOG00000024859">
    <property type="expression patterns" value="Expressed in liver and 11 other cell types or tissues"/>
</dbReference>
<dbReference type="PANTHER" id="PTHR11430:SF13">
    <property type="entry name" value="NEUTROPHIL GELATINASE-ASSOCIATED LIPOCALIN"/>
    <property type="match status" value="1"/>
</dbReference>
<keyword evidence="6" id="KW-1015">Disulfide bond</keyword>
<evidence type="ECO:0000256" key="7">
    <source>
        <dbReference type="ARBA" id="ARBA00023180"/>
    </source>
</evidence>
<evidence type="ECO:0000256" key="3">
    <source>
        <dbReference type="ARBA" id="ARBA00022448"/>
    </source>
</evidence>
<sequence>MALGLLCLGLALLGTLQIQALVPPLSKIPLQPDFRQDKFQGKWYAVSVAGNKFHKGNESGTMYTDTYGLKDDGSYSVTAILFRGEVCQYWNRTFVPSGQAGQFILGDRPSKILSYTVRVTATDYNQFAMVFFKKVLKEGVYFKTVLYGRTKELSLELRQRFVSFAKSLSLSDDNIIFLKPIDKCIDD</sequence>
<evidence type="ECO:0000256" key="8">
    <source>
        <dbReference type="RuleBase" id="RU003695"/>
    </source>
</evidence>
<keyword evidence="7" id="KW-0325">Glycoprotein</keyword>
<keyword evidence="5 9" id="KW-0732">Signal</keyword>
<dbReference type="InterPro" id="IPR002345">
    <property type="entry name" value="Lipocalin"/>
</dbReference>
<dbReference type="GeneTree" id="ENSGT01050000244868"/>
<dbReference type="SUPFAM" id="SSF50814">
    <property type="entry name" value="Lipocalins"/>
    <property type="match status" value="1"/>
</dbReference>
<dbReference type="AlphaFoldDB" id="H0VZ83"/>
<organism evidence="11 12">
    <name type="scientific">Cavia porcellus</name>
    <name type="common">Guinea pig</name>
    <dbReference type="NCBI Taxonomy" id="10141"/>
    <lineage>
        <taxon>Eukaryota</taxon>
        <taxon>Metazoa</taxon>
        <taxon>Chordata</taxon>
        <taxon>Craniata</taxon>
        <taxon>Vertebrata</taxon>
        <taxon>Euteleostomi</taxon>
        <taxon>Mammalia</taxon>
        <taxon>Eutheria</taxon>
        <taxon>Euarchontoglires</taxon>
        <taxon>Glires</taxon>
        <taxon>Rodentia</taxon>
        <taxon>Hystricomorpha</taxon>
        <taxon>Caviidae</taxon>
        <taxon>Cavia</taxon>
    </lineage>
</organism>
<evidence type="ECO:0000259" key="10">
    <source>
        <dbReference type="Pfam" id="PF00061"/>
    </source>
</evidence>
<reference evidence="11" key="2">
    <citation type="submission" date="2025-08" db="UniProtKB">
        <authorList>
            <consortium name="Ensembl"/>
        </authorList>
    </citation>
    <scope>IDENTIFICATION</scope>
    <source>
        <strain evidence="11">2N</strain>
    </source>
</reference>
<dbReference type="KEGG" id="cpoc:100724477"/>
<evidence type="ECO:0000256" key="2">
    <source>
        <dbReference type="ARBA" id="ARBA00006889"/>
    </source>
</evidence>
<evidence type="ECO:0000256" key="4">
    <source>
        <dbReference type="ARBA" id="ARBA00022525"/>
    </source>
</evidence>
<comment type="similarity">
    <text evidence="2 8">Belongs to the calycin superfamily. Lipocalin family.</text>
</comment>
<dbReference type="InterPro" id="IPR000566">
    <property type="entry name" value="Lipocln_cytosolic_FA-bd_dom"/>
</dbReference>
<gene>
    <name evidence="11" type="primary">LOC100724477</name>
</gene>
<dbReference type="PANTHER" id="PTHR11430">
    <property type="entry name" value="LIPOCALIN"/>
    <property type="match status" value="1"/>
</dbReference>
<dbReference type="InterPro" id="IPR022272">
    <property type="entry name" value="Lipocalin_CS"/>
</dbReference>
<dbReference type="PROSITE" id="PS00213">
    <property type="entry name" value="LIPOCALIN"/>
    <property type="match status" value="1"/>
</dbReference>
<dbReference type="PRINTS" id="PR01275">
    <property type="entry name" value="NGELATINASE"/>
</dbReference>
<dbReference type="HOGENOM" id="CLU_094061_3_1_1"/>
<dbReference type="OrthoDB" id="9048943at2759"/>
<dbReference type="STRING" id="10141.ENSCPOP00000016015"/>
<name>H0VZ83_CAVPO</name>
<keyword evidence="4" id="KW-0964">Secreted</keyword>
<dbReference type="GeneID" id="100724477"/>
<evidence type="ECO:0000256" key="6">
    <source>
        <dbReference type="ARBA" id="ARBA00023157"/>
    </source>
</evidence>
<reference evidence="12" key="1">
    <citation type="journal article" date="2011" name="Nature">
        <title>A high-resolution map of human evolutionary constraint using 29 mammals.</title>
        <authorList>
            <person name="Lindblad-Toh K."/>
            <person name="Garber M."/>
            <person name="Zuk O."/>
            <person name="Lin M.F."/>
            <person name="Parker B.J."/>
            <person name="Washietl S."/>
            <person name="Kheradpour P."/>
            <person name="Ernst J."/>
            <person name="Jordan G."/>
            <person name="Mauceli E."/>
            <person name="Ward L.D."/>
            <person name="Lowe C.B."/>
            <person name="Holloway A.K."/>
            <person name="Clamp M."/>
            <person name="Gnerre S."/>
            <person name="Alfoldi J."/>
            <person name="Beal K."/>
            <person name="Chang J."/>
            <person name="Clawson H."/>
            <person name="Cuff J."/>
            <person name="Di Palma F."/>
            <person name="Fitzgerald S."/>
            <person name="Flicek P."/>
            <person name="Guttman M."/>
            <person name="Hubisz M.J."/>
            <person name="Jaffe D.B."/>
            <person name="Jungreis I."/>
            <person name="Kent W.J."/>
            <person name="Kostka D."/>
            <person name="Lara M."/>
            <person name="Martins A.L."/>
            <person name="Massingham T."/>
            <person name="Moltke I."/>
            <person name="Raney B.J."/>
            <person name="Rasmussen M.D."/>
            <person name="Robinson J."/>
            <person name="Stark A."/>
            <person name="Vilella A.J."/>
            <person name="Wen J."/>
            <person name="Xie X."/>
            <person name="Zody M.C."/>
            <person name="Baldwin J."/>
            <person name="Bloom T."/>
            <person name="Chin C.W."/>
            <person name="Heiman D."/>
            <person name="Nicol R."/>
            <person name="Nusbaum C."/>
            <person name="Young S."/>
            <person name="Wilkinson J."/>
            <person name="Worley K.C."/>
            <person name="Kovar C.L."/>
            <person name="Muzny D.M."/>
            <person name="Gibbs R.A."/>
            <person name="Cree A."/>
            <person name="Dihn H.H."/>
            <person name="Fowler G."/>
            <person name="Jhangiani S."/>
            <person name="Joshi V."/>
            <person name="Lee S."/>
            <person name="Lewis L.R."/>
            <person name="Nazareth L.V."/>
            <person name="Okwuonu G."/>
            <person name="Santibanez J."/>
            <person name="Warren W.C."/>
            <person name="Mardis E.R."/>
            <person name="Weinstock G.M."/>
            <person name="Wilson R.K."/>
            <person name="Delehaunty K."/>
            <person name="Dooling D."/>
            <person name="Fronik C."/>
            <person name="Fulton L."/>
            <person name="Fulton B."/>
            <person name="Graves T."/>
            <person name="Minx P."/>
            <person name="Sodergren E."/>
            <person name="Birney E."/>
            <person name="Margulies E.H."/>
            <person name="Herrero J."/>
            <person name="Green E.D."/>
            <person name="Haussler D."/>
            <person name="Siepel A."/>
            <person name="Goldman N."/>
            <person name="Pollard K.S."/>
            <person name="Pedersen J.S."/>
            <person name="Lander E.S."/>
            <person name="Kellis M."/>
        </authorList>
    </citation>
    <scope>NUCLEOTIDE SEQUENCE [LARGE SCALE GENOMIC DNA]</scope>
    <source>
        <strain evidence="12">2N</strain>
    </source>
</reference>
<dbReference type="InterPro" id="IPR012674">
    <property type="entry name" value="Calycin"/>
</dbReference>
<evidence type="ECO:0000256" key="1">
    <source>
        <dbReference type="ARBA" id="ARBA00004613"/>
    </source>
</evidence>
<dbReference type="Gene3D" id="2.40.128.20">
    <property type="match status" value="1"/>
</dbReference>